<dbReference type="AlphaFoldDB" id="A0AAV4MJ63"/>
<dbReference type="Proteomes" id="UP001054945">
    <property type="component" value="Unassembled WGS sequence"/>
</dbReference>
<protein>
    <submittedName>
        <fullName evidence="1">Uncharacterized protein</fullName>
    </submittedName>
</protein>
<reference evidence="1 2" key="1">
    <citation type="submission" date="2021-06" db="EMBL/GenBank/DDBJ databases">
        <title>Caerostris extrusa draft genome.</title>
        <authorList>
            <person name="Kono N."/>
            <person name="Arakawa K."/>
        </authorList>
    </citation>
    <scope>NUCLEOTIDE SEQUENCE [LARGE SCALE GENOMIC DNA]</scope>
</reference>
<name>A0AAV4MJ63_CAEEX</name>
<evidence type="ECO:0000313" key="1">
    <source>
        <dbReference type="EMBL" id="GIX72340.1"/>
    </source>
</evidence>
<comment type="caution">
    <text evidence="1">The sequence shown here is derived from an EMBL/GenBank/DDBJ whole genome shotgun (WGS) entry which is preliminary data.</text>
</comment>
<keyword evidence="2" id="KW-1185">Reference proteome</keyword>
<accession>A0AAV4MJ63</accession>
<sequence length="69" mass="8251">MRLHRPHLFGTRSGLWYHRPHLCSFGRRIAFQSHGCEFDFDPTIELATMGLDDRFRQMVDQIFPDLRFA</sequence>
<proteinExistence type="predicted"/>
<gene>
    <name evidence="1" type="ORF">CEXT_765461</name>
</gene>
<evidence type="ECO:0000313" key="2">
    <source>
        <dbReference type="Proteomes" id="UP001054945"/>
    </source>
</evidence>
<dbReference type="EMBL" id="BPLR01019839">
    <property type="protein sequence ID" value="GIX72340.1"/>
    <property type="molecule type" value="Genomic_DNA"/>
</dbReference>
<organism evidence="1 2">
    <name type="scientific">Caerostris extrusa</name>
    <name type="common">Bark spider</name>
    <name type="synonym">Caerostris bankana</name>
    <dbReference type="NCBI Taxonomy" id="172846"/>
    <lineage>
        <taxon>Eukaryota</taxon>
        <taxon>Metazoa</taxon>
        <taxon>Ecdysozoa</taxon>
        <taxon>Arthropoda</taxon>
        <taxon>Chelicerata</taxon>
        <taxon>Arachnida</taxon>
        <taxon>Araneae</taxon>
        <taxon>Araneomorphae</taxon>
        <taxon>Entelegynae</taxon>
        <taxon>Araneoidea</taxon>
        <taxon>Araneidae</taxon>
        <taxon>Caerostris</taxon>
    </lineage>
</organism>